<feature type="compositionally biased region" description="Polar residues" evidence="1">
    <location>
        <begin position="1"/>
        <end position="45"/>
    </location>
</feature>
<protein>
    <submittedName>
        <fullName evidence="2">Uncharacterized protein</fullName>
    </submittedName>
</protein>
<dbReference type="AlphaFoldDB" id="A0AAV1AX03"/>
<evidence type="ECO:0000256" key="1">
    <source>
        <dbReference type="SAM" id="MobiDB-lite"/>
    </source>
</evidence>
<name>A0AAV1AX03_VICFA</name>
<dbReference type="Proteomes" id="UP001157006">
    <property type="component" value="Chromosome 5"/>
</dbReference>
<proteinExistence type="predicted"/>
<feature type="compositionally biased region" description="Polar residues" evidence="1">
    <location>
        <begin position="52"/>
        <end position="103"/>
    </location>
</feature>
<feature type="region of interest" description="Disordered" evidence="1">
    <location>
        <begin position="1"/>
        <end position="147"/>
    </location>
</feature>
<organism evidence="2 3">
    <name type="scientific">Vicia faba</name>
    <name type="common">Broad bean</name>
    <name type="synonym">Faba vulgaris</name>
    <dbReference type="NCBI Taxonomy" id="3906"/>
    <lineage>
        <taxon>Eukaryota</taxon>
        <taxon>Viridiplantae</taxon>
        <taxon>Streptophyta</taxon>
        <taxon>Embryophyta</taxon>
        <taxon>Tracheophyta</taxon>
        <taxon>Spermatophyta</taxon>
        <taxon>Magnoliopsida</taxon>
        <taxon>eudicotyledons</taxon>
        <taxon>Gunneridae</taxon>
        <taxon>Pentapetalae</taxon>
        <taxon>rosids</taxon>
        <taxon>fabids</taxon>
        <taxon>Fabales</taxon>
        <taxon>Fabaceae</taxon>
        <taxon>Papilionoideae</taxon>
        <taxon>50 kb inversion clade</taxon>
        <taxon>NPAAA clade</taxon>
        <taxon>Hologalegina</taxon>
        <taxon>IRL clade</taxon>
        <taxon>Fabeae</taxon>
        <taxon>Vicia</taxon>
    </lineage>
</organism>
<reference evidence="2 3" key="1">
    <citation type="submission" date="2023-01" db="EMBL/GenBank/DDBJ databases">
        <authorList>
            <person name="Kreplak J."/>
        </authorList>
    </citation>
    <scope>NUCLEOTIDE SEQUENCE [LARGE SCALE GENOMIC DNA]</scope>
</reference>
<accession>A0AAV1AX03</accession>
<keyword evidence="3" id="KW-1185">Reference proteome</keyword>
<gene>
    <name evidence="2" type="ORF">VFH_V143480</name>
</gene>
<evidence type="ECO:0000313" key="3">
    <source>
        <dbReference type="Proteomes" id="UP001157006"/>
    </source>
</evidence>
<evidence type="ECO:0000313" key="2">
    <source>
        <dbReference type="EMBL" id="CAI8614719.1"/>
    </source>
</evidence>
<sequence>MSKTYQFKISSKSVRIRTSPTSLDNRSASSDEGSINLIGHSSISQYRRESSRAFSSELPQNHVRTVSDSSAFSNANFQETQGDENSASQLSTSPGYSRDTSGELNPGLDTPMPSMHREPEFPPRLMDTRGPNLRLPKSLASRPVHNG</sequence>
<dbReference type="EMBL" id="OX451740">
    <property type="protein sequence ID" value="CAI8614719.1"/>
    <property type="molecule type" value="Genomic_DNA"/>
</dbReference>